<dbReference type="GO" id="GO:0006047">
    <property type="term" value="P:UDP-N-acetylglucosamine metabolic process"/>
    <property type="evidence" value="ECO:0007669"/>
    <property type="project" value="TreeGrafter"/>
</dbReference>
<dbReference type="GO" id="GO:0097367">
    <property type="term" value="F:carbohydrate derivative binding"/>
    <property type="evidence" value="ECO:0007669"/>
    <property type="project" value="InterPro"/>
</dbReference>
<dbReference type="GO" id="GO:0006487">
    <property type="term" value="P:protein N-linked glycosylation"/>
    <property type="evidence" value="ECO:0007669"/>
    <property type="project" value="TreeGrafter"/>
</dbReference>
<organism evidence="3 4">
    <name type="scientific">Buttiauxella agrestis</name>
    <dbReference type="NCBI Taxonomy" id="82977"/>
    <lineage>
        <taxon>Bacteria</taxon>
        <taxon>Pseudomonadati</taxon>
        <taxon>Pseudomonadota</taxon>
        <taxon>Gammaproteobacteria</taxon>
        <taxon>Enterobacterales</taxon>
        <taxon>Enterobacteriaceae</taxon>
        <taxon>Buttiauxella</taxon>
    </lineage>
</organism>
<name>A0A381C1Q9_9ENTR</name>
<dbReference type="SUPFAM" id="SSF53697">
    <property type="entry name" value="SIS domain"/>
    <property type="match status" value="1"/>
</dbReference>
<keyword evidence="3" id="KW-0808">Transferase</keyword>
<dbReference type="GO" id="GO:0006002">
    <property type="term" value="P:fructose 6-phosphate metabolic process"/>
    <property type="evidence" value="ECO:0007669"/>
    <property type="project" value="TreeGrafter"/>
</dbReference>
<dbReference type="InterPro" id="IPR035466">
    <property type="entry name" value="GlmS/AgaS_SIS"/>
</dbReference>
<dbReference type="CDD" id="cd05008">
    <property type="entry name" value="SIS_GlmS_GlmD_1"/>
    <property type="match status" value="1"/>
</dbReference>
<evidence type="ECO:0000313" key="4">
    <source>
        <dbReference type="Proteomes" id="UP000255528"/>
    </source>
</evidence>
<dbReference type="Proteomes" id="UP000255528">
    <property type="component" value="Unassembled WGS sequence"/>
</dbReference>
<evidence type="ECO:0000259" key="2">
    <source>
        <dbReference type="PROSITE" id="PS51464"/>
    </source>
</evidence>
<dbReference type="InterPro" id="IPR001347">
    <property type="entry name" value="SIS_dom"/>
</dbReference>
<proteinExistence type="predicted"/>
<dbReference type="PROSITE" id="PS51464">
    <property type="entry name" value="SIS"/>
    <property type="match status" value="1"/>
</dbReference>
<dbReference type="CDD" id="cd05009">
    <property type="entry name" value="SIS_GlmS_GlmD_2"/>
    <property type="match status" value="1"/>
</dbReference>
<dbReference type="PANTHER" id="PTHR10937:SF17">
    <property type="entry name" value="GLUCOSAMINE-FRUCTOSE-6-PHOSPHATE AMINOTRANSFERASE"/>
    <property type="match status" value="1"/>
</dbReference>
<dbReference type="AlphaFoldDB" id="A0A381C1Q9"/>
<dbReference type="EMBL" id="UIGI01000001">
    <property type="protein sequence ID" value="SUW61838.1"/>
    <property type="molecule type" value="Genomic_DNA"/>
</dbReference>
<reference evidence="3 4" key="1">
    <citation type="submission" date="2018-06" db="EMBL/GenBank/DDBJ databases">
        <authorList>
            <consortium name="Pathogen Informatics"/>
            <person name="Doyle S."/>
        </authorList>
    </citation>
    <scope>NUCLEOTIDE SEQUENCE [LARGE SCALE GENOMIC DNA]</scope>
    <source>
        <strain evidence="3 4">NCTC12119</strain>
    </source>
</reference>
<feature type="domain" description="SIS" evidence="2">
    <location>
        <begin position="26"/>
        <end position="166"/>
    </location>
</feature>
<sequence>MKPTMMTYIHEEQATLSAMLTRYPHDLPEIKGKATWLVLATGSSINAIKSAKYYVENLANVRVSVEEPFHFQHYEKMDASTDLVLGVSQSGESTSTINAIKHIRKSYPIATYGLTSKLTSELAQTVDHAIDIEIGEERVGYVTKGYVATIFKFMLLGVYTARCNGLISEAQEAEELAKLALAVKSIPEIIDSTEVFFEKWKDELTASPRFTAIGYGPGVGVIKEMETKFAETIRVPSQGVELETFMHGPYFEVNGNHRMFFLDTPGEARERLLLLKAYEQKYTDYIYTVKLGESNDARTLAINVDVDIFIAPLLMVIPFQILAHHIAEAKGNNLPQRIFTDFGISVKSKTKPGDYA</sequence>
<dbReference type="GO" id="GO:0004360">
    <property type="term" value="F:glutamine-fructose-6-phosphate transaminase (isomerizing) activity"/>
    <property type="evidence" value="ECO:0007669"/>
    <property type="project" value="UniProtKB-EC"/>
</dbReference>
<dbReference type="EC" id="2.6.1.16" evidence="3"/>
<dbReference type="InterPro" id="IPR035490">
    <property type="entry name" value="GlmS/FrlB_SIS"/>
</dbReference>
<dbReference type="Pfam" id="PF01380">
    <property type="entry name" value="SIS"/>
    <property type="match status" value="1"/>
</dbReference>
<protein>
    <submittedName>
        <fullName evidence="3">Glucosamine--fructose-6-phosphate aminotransferase [isomerizing]</fullName>
        <ecNumber evidence="3">2.6.1.16</ecNumber>
    </submittedName>
</protein>
<keyword evidence="3" id="KW-0032">Aminotransferase</keyword>
<dbReference type="InterPro" id="IPR046348">
    <property type="entry name" value="SIS_dom_sf"/>
</dbReference>
<dbReference type="RefSeq" id="WP_115626994.1">
    <property type="nucleotide sequence ID" value="NZ_UIGI01000001.1"/>
</dbReference>
<evidence type="ECO:0000256" key="1">
    <source>
        <dbReference type="ARBA" id="ARBA00022737"/>
    </source>
</evidence>
<evidence type="ECO:0000313" key="3">
    <source>
        <dbReference type="EMBL" id="SUW61838.1"/>
    </source>
</evidence>
<keyword evidence="1" id="KW-0677">Repeat</keyword>
<dbReference type="Gene3D" id="3.40.50.10490">
    <property type="entry name" value="Glucose-6-phosphate isomerase like protein, domain 1"/>
    <property type="match status" value="2"/>
</dbReference>
<gene>
    <name evidence="3" type="primary">glmS_1</name>
    <name evidence="3" type="ORF">NCTC12119_00238</name>
</gene>
<dbReference type="PANTHER" id="PTHR10937">
    <property type="entry name" value="GLUCOSAMINE--FRUCTOSE-6-PHOSPHATE AMINOTRANSFERASE, ISOMERIZING"/>
    <property type="match status" value="1"/>
</dbReference>
<accession>A0A381C1Q9</accession>